<evidence type="ECO:0000256" key="2">
    <source>
        <dbReference type="SAM" id="MobiDB-lite"/>
    </source>
</evidence>
<dbReference type="PROSITE" id="PS00135">
    <property type="entry name" value="TRYPSIN_SER"/>
    <property type="match status" value="1"/>
</dbReference>
<sequence>MATGEKNKDLARRSPQSEDSRNPWQEKARKLENEKVEMENKIDALQKRLQQVQKEAEEWKILAYKMKNECRILRGKESTVQRQAVLPVWRNEDCDAAYLQRIDSKFLCAGYSQGGKDACQGDSGGPLMLQINESEEEEAELEVVNEFWTLPVEMATGEKNKDLARRSPQSEDSRNPWQEKARKLENEKVEMENKIDALQKRLQQVQKEAEEWKILAYKMKNECRILRGKESTVQRQAVLPVWRNEDCDAAYLQRIDSKFLCAGYSQGGKDACQ</sequence>
<dbReference type="PANTHER" id="PTHR24252:SF7">
    <property type="entry name" value="HYALIN"/>
    <property type="match status" value="1"/>
</dbReference>
<name>A0A6J1PRR2_9HYME</name>
<proteinExistence type="predicted"/>
<dbReference type="PROSITE" id="PS50240">
    <property type="entry name" value="TRYPSIN_DOM"/>
    <property type="match status" value="1"/>
</dbReference>
<dbReference type="PANTHER" id="PTHR24252">
    <property type="entry name" value="ACROSIN-RELATED"/>
    <property type="match status" value="1"/>
</dbReference>
<feature type="non-terminal residue" evidence="5">
    <location>
        <position position="273"/>
    </location>
</feature>
<dbReference type="InterPro" id="IPR001254">
    <property type="entry name" value="Trypsin_dom"/>
</dbReference>
<dbReference type="InterPro" id="IPR043504">
    <property type="entry name" value="Peptidase_S1_PA_chymotrypsin"/>
</dbReference>
<dbReference type="SUPFAM" id="SSF50494">
    <property type="entry name" value="Trypsin-like serine proteases"/>
    <property type="match status" value="2"/>
</dbReference>
<gene>
    <name evidence="5" type="primary">LOC112454701</name>
</gene>
<dbReference type="Gene3D" id="2.40.10.10">
    <property type="entry name" value="Trypsin-like serine proteases"/>
    <property type="match status" value="2"/>
</dbReference>
<accession>A0A6J1PRR2</accession>
<protein>
    <submittedName>
        <fullName evidence="5">Uncharacterized protein LOC112454701</fullName>
    </submittedName>
</protein>
<dbReference type="InterPro" id="IPR009003">
    <property type="entry name" value="Peptidase_S1_PA"/>
</dbReference>
<dbReference type="GO" id="GO:0004252">
    <property type="term" value="F:serine-type endopeptidase activity"/>
    <property type="evidence" value="ECO:0007669"/>
    <property type="project" value="InterPro"/>
</dbReference>
<dbReference type="RefSeq" id="XP_024871998.1">
    <property type="nucleotide sequence ID" value="XM_025016230.1"/>
</dbReference>
<feature type="region of interest" description="Disordered" evidence="2">
    <location>
        <begin position="1"/>
        <end position="32"/>
    </location>
</feature>
<dbReference type="Pfam" id="PF00089">
    <property type="entry name" value="Trypsin"/>
    <property type="match status" value="2"/>
</dbReference>
<evidence type="ECO:0000256" key="1">
    <source>
        <dbReference type="ARBA" id="ARBA00023157"/>
    </source>
</evidence>
<dbReference type="GO" id="GO:0006508">
    <property type="term" value="P:proteolysis"/>
    <property type="evidence" value="ECO:0007669"/>
    <property type="project" value="InterPro"/>
</dbReference>
<dbReference type="OrthoDB" id="6348928at2759"/>
<dbReference type="InterPro" id="IPR033116">
    <property type="entry name" value="TRYPSIN_SER"/>
</dbReference>
<organism evidence="4 5">
    <name type="scientific">Temnothorax curvispinosus</name>
    <dbReference type="NCBI Taxonomy" id="300111"/>
    <lineage>
        <taxon>Eukaryota</taxon>
        <taxon>Metazoa</taxon>
        <taxon>Ecdysozoa</taxon>
        <taxon>Arthropoda</taxon>
        <taxon>Hexapoda</taxon>
        <taxon>Insecta</taxon>
        <taxon>Pterygota</taxon>
        <taxon>Neoptera</taxon>
        <taxon>Endopterygota</taxon>
        <taxon>Hymenoptera</taxon>
        <taxon>Apocrita</taxon>
        <taxon>Aculeata</taxon>
        <taxon>Formicoidea</taxon>
        <taxon>Formicidae</taxon>
        <taxon>Myrmicinae</taxon>
        <taxon>Temnothorax</taxon>
    </lineage>
</organism>
<evidence type="ECO:0000313" key="4">
    <source>
        <dbReference type="Proteomes" id="UP000504618"/>
    </source>
</evidence>
<reference evidence="5" key="1">
    <citation type="submission" date="2025-08" db="UniProtKB">
        <authorList>
            <consortium name="RefSeq"/>
        </authorList>
    </citation>
    <scope>IDENTIFICATION</scope>
    <source>
        <tissue evidence="5">Whole body</tissue>
    </source>
</reference>
<dbReference type="GeneID" id="112454701"/>
<dbReference type="Proteomes" id="UP000504618">
    <property type="component" value="Unplaced"/>
</dbReference>
<dbReference type="AlphaFoldDB" id="A0A6J1PRR2"/>
<evidence type="ECO:0000259" key="3">
    <source>
        <dbReference type="PROSITE" id="PS50240"/>
    </source>
</evidence>
<keyword evidence="1" id="KW-1015">Disulfide bond</keyword>
<evidence type="ECO:0000313" key="5">
    <source>
        <dbReference type="RefSeq" id="XP_024871998.1"/>
    </source>
</evidence>
<keyword evidence="4" id="KW-1185">Reference proteome</keyword>
<feature type="domain" description="Peptidase S1" evidence="3">
    <location>
        <begin position="30"/>
        <end position="183"/>
    </location>
</feature>
<feature type="region of interest" description="Disordered" evidence="2">
    <location>
        <begin position="158"/>
        <end position="180"/>
    </location>
</feature>